<sequence>MIRNPILPGFHPDPSILRVGDDYYIATSTFEWWPGVRVHHSRDLVHWRPLGGILTDPRLLDLTGVPDSGGVWAPDLTYAHGLFHLVYGVVDTYASGYKDVRNYLVTAPSIEGPWSDPVPLPGRGFDAALFHDDDGSTWLLGMVFDSRPGHGFAGIDIQLLEHGKPAGAPRSIFAGTVPLVEGPHLYKVDGWYYLMVAEGGTGYEHGVTVARSRDLFGPYEADPHGPTMTARHDPTLALQKAGHGSLVQTGDGSWYMAHLAARPYTERGRCVLGRETAIQRVEWVDGWPRVAGGVPAVEVPAPDLPAHPWPGADEGWSTLRRPASADWLNLDGARWTVHGGQSPYGTRSPSLVGRPVTDTRCVLEARMAFRPGSVHQAAGVTGYYNSRNWYFLCVTADGLELVVSDKGARTTHRVSDEVPARIGLRVEFDGPVVRFASNTGRGWHAVPVELDATVLSDEYADEFVDGQVRAFGFTGAFVGLWVHDLAGEGAVAEFDTVAYRAG</sequence>
<evidence type="ECO:0000256" key="4">
    <source>
        <dbReference type="RuleBase" id="RU361187"/>
    </source>
</evidence>
<accession>A0ABQ5QNW8</accession>
<dbReference type="InterPro" id="IPR023296">
    <property type="entry name" value="Glyco_hydro_beta-prop_sf"/>
</dbReference>
<reference evidence="6" key="1">
    <citation type="submission" date="2022-12" db="EMBL/GenBank/DDBJ databases">
        <title>New Phytohabitans aurantiacus sp. RD004123 nov., an actinomycete isolated from soil.</title>
        <authorList>
            <person name="Triningsih D.W."/>
            <person name="Harunari E."/>
            <person name="Igarashi Y."/>
        </authorList>
    </citation>
    <scope>NUCLEOTIDE SEQUENCE</scope>
    <source>
        <strain evidence="6">RD004123</strain>
    </source>
</reference>
<dbReference type="InterPro" id="IPR013320">
    <property type="entry name" value="ConA-like_dom_sf"/>
</dbReference>
<dbReference type="InterPro" id="IPR051795">
    <property type="entry name" value="Glycosyl_Hydrlase_43"/>
</dbReference>
<gene>
    <name evidence="6" type="ORF">Pa4123_12330</name>
</gene>
<dbReference type="CDD" id="cd09000">
    <property type="entry name" value="GH43_SXA-like"/>
    <property type="match status" value="1"/>
</dbReference>
<evidence type="ECO:0000256" key="3">
    <source>
        <dbReference type="ARBA" id="ARBA00023295"/>
    </source>
</evidence>
<comment type="caution">
    <text evidence="6">The sequence shown here is derived from an EMBL/GenBank/DDBJ whole genome shotgun (WGS) entry which is preliminary data.</text>
</comment>
<dbReference type="Gene3D" id="2.115.10.20">
    <property type="entry name" value="Glycosyl hydrolase domain, family 43"/>
    <property type="match status" value="1"/>
</dbReference>
<evidence type="ECO:0000256" key="2">
    <source>
        <dbReference type="ARBA" id="ARBA00022801"/>
    </source>
</evidence>
<dbReference type="InterPro" id="IPR041542">
    <property type="entry name" value="GH43_C2"/>
</dbReference>
<protein>
    <submittedName>
        <fullName evidence="6">Xylan 1,4-beta-xylosidase</fullName>
    </submittedName>
</protein>
<name>A0ABQ5QNW8_9ACTN</name>
<dbReference type="Pfam" id="PF04616">
    <property type="entry name" value="Glyco_hydro_43"/>
    <property type="match status" value="1"/>
</dbReference>
<evidence type="ECO:0000313" key="7">
    <source>
        <dbReference type="Proteomes" id="UP001144280"/>
    </source>
</evidence>
<evidence type="ECO:0000256" key="1">
    <source>
        <dbReference type="ARBA" id="ARBA00009865"/>
    </source>
</evidence>
<dbReference type="RefSeq" id="WP_281893077.1">
    <property type="nucleotide sequence ID" value="NZ_BSDI01000005.1"/>
</dbReference>
<feature type="domain" description="Beta-xylosidase C-terminal Concanavalin A-like" evidence="5">
    <location>
        <begin position="314"/>
        <end position="500"/>
    </location>
</feature>
<keyword evidence="2 4" id="KW-0378">Hydrolase</keyword>
<dbReference type="Pfam" id="PF17851">
    <property type="entry name" value="GH43_C2"/>
    <property type="match status" value="1"/>
</dbReference>
<dbReference type="Gene3D" id="2.60.120.200">
    <property type="match status" value="1"/>
</dbReference>
<comment type="similarity">
    <text evidence="1 4">Belongs to the glycosyl hydrolase 43 family.</text>
</comment>
<dbReference type="SUPFAM" id="SSF75005">
    <property type="entry name" value="Arabinanase/levansucrase/invertase"/>
    <property type="match status" value="1"/>
</dbReference>
<dbReference type="PANTHER" id="PTHR42812:SF12">
    <property type="entry name" value="BETA-XYLOSIDASE-RELATED"/>
    <property type="match status" value="1"/>
</dbReference>
<proteinExistence type="inferred from homology"/>
<keyword evidence="3 4" id="KW-0326">Glycosidase</keyword>
<keyword evidence="7" id="KW-1185">Reference proteome</keyword>
<organism evidence="6 7">
    <name type="scientific">Phytohabitans aurantiacus</name>
    <dbReference type="NCBI Taxonomy" id="3016789"/>
    <lineage>
        <taxon>Bacteria</taxon>
        <taxon>Bacillati</taxon>
        <taxon>Actinomycetota</taxon>
        <taxon>Actinomycetes</taxon>
        <taxon>Micromonosporales</taxon>
        <taxon>Micromonosporaceae</taxon>
    </lineage>
</organism>
<dbReference type="InterPro" id="IPR006710">
    <property type="entry name" value="Glyco_hydro_43"/>
</dbReference>
<evidence type="ECO:0000259" key="5">
    <source>
        <dbReference type="Pfam" id="PF17851"/>
    </source>
</evidence>
<dbReference type="PANTHER" id="PTHR42812">
    <property type="entry name" value="BETA-XYLOSIDASE"/>
    <property type="match status" value="1"/>
</dbReference>
<evidence type="ECO:0000313" key="6">
    <source>
        <dbReference type="EMBL" id="GLH95960.1"/>
    </source>
</evidence>
<dbReference type="EMBL" id="BSDI01000005">
    <property type="protein sequence ID" value="GLH95960.1"/>
    <property type="molecule type" value="Genomic_DNA"/>
</dbReference>
<dbReference type="SUPFAM" id="SSF49899">
    <property type="entry name" value="Concanavalin A-like lectins/glucanases"/>
    <property type="match status" value="1"/>
</dbReference>
<dbReference type="Proteomes" id="UP001144280">
    <property type="component" value="Unassembled WGS sequence"/>
</dbReference>